<feature type="transmembrane region" description="Helical" evidence="5">
    <location>
        <begin position="316"/>
        <end position="333"/>
    </location>
</feature>
<protein>
    <submittedName>
        <fullName evidence="7">Niacin/nicotinamide transporter NaiP</fullName>
    </submittedName>
</protein>
<feature type="transmembrane region" description="Helical" evidence="5">
    <location>
        <begin position="179"/>
        <end position="202"/>
    </location>
</feature>
<dbReference type="KEGG" id="rml:FF011L_43660"/>
<gene>
    <name evidence="7" type="primary">naiP</name>
    <name evidence="7" type="ORF">FF011L_43660</name>
</gene>
<dbReference type="RefSeq" id="WP_145353775.1">
    <property type="nucleotide sequence ID" value="NZ_CP036262.1"/>
</dbReference>
<dbReference type="InterPro" id="IPR005828">
    <property type="entry name" value="MFS_sugar_transport-like"/>
</dbReference>
<feature type="transmembrane region" description="Helical" evidence="5">
    <location>
        <begin position="145"/>
        <end position="167"/>
    </location>
</feature>
<dbReference type="InterPro" id="IPR020846">
    <property type="entry name" value="MFS_dom"/>
</dbReference>
<dbReference type="Pfam" id="PF07690">
    <property type="entry name" value="MFS_1"/>
    <property type="match status" value="1"/>
</dbReference>
<evidence type="ECO:0000259" key="6">
    <source>
        <dbReference type="PROSITE" id="PS50850"/>
    </source>
</evidence>
<keyword evidence="3 5" id="KW-1133">Transmembrane helix</keyword>
<dbReference type="GO" id="GO:0046943">
    <property type="term" value="F:carboxylic acid transmembrane transporter activity"/>
    <property type="evidence" value="ECO:0007669"/>
    <property type="project" value="TreeGrafter"/>
</dbReference>
<sequence length="468" mass="50743">MSNTTPKMEESSRAWYHGISRYQWMVLAVASLGWVFDAFEGQLFVACMRESLVELTPQLAALSAQLQEATDPQNAQVLRDEISSVSHFYENLGFAAFLVGGAVGGFGFGWISDRMGRSLTLMLTILTYSLFTGLTYFVTDLPQMLVLRFLAALGTGGEWAVASAMVAETFPPRARARAASIFHGSSTFGTMIAAAIGAFVVANPDLGWRPAFLIGALPALLVVLIRVRLHDSPERKEAEDSHQAASATHTKSAWREPGVLKNLLLGILLATVGLSTFWGVHVYGRQAYLKSVEAAHPEWVAVDSEDGKQTLKRQEMLGMWLVTVGGGLGLFSFGPICEWVGRRKAFIGFHVAATVVSVILFTFLKNATPWPIGIWLPVFGFFTLGMHAGYAVYFPELFPSRIRGAASGICFNCARITAAPALILSGTLIRNGDPGQFYVVTSCFSLLFLVGAVIVLFGPETKGQALPE</sequence>
<dbReference type="PANTHER" id="PTHR23508">
    <property type="entry name" value="CARBOXYLIC ACID TRANSPORTER PROTEIN HOMOLOG"/>
    <property type="match status" value="1"/>
</dbReference>
<name>A0A517ML15_9BACT</name>
<feature type="domain" description="Major facilitator superfamily (MFS) profile" evidence="6">
    <location>
        <begin position="26"/>
        <end position="462"/>
    </location>
</feature>
<dbReference type="Gene3D" id="1.20.1250.20">
    <property type="entry name" value="MFS general substrate transporter like domains"/>
    <property type="match status" value="2"/>
</dbReference>
<evidence type="ECO:0000256" key="1">
    <source>
        <dbReference type="ARBA" id="ARBA00004141"/>
    </source>
</evidence>
<dbReference type="AlphaFoldDB" id="A0A517ML15"/>
<evidence type="ECO:0000313" key="7">
    <source>
        <dbReference type="EMBL" id="QDS95569.1"/>
    </source>
</evidence>
<feature type="transmembrane region" description="Helical" evidence="5">
    <location>
        <begin position="263"/>
        <end position="283"/>
    </location>
</feature>
<feature type="transmembrane region" description="Helical" evidence="5">
    <location>
        <begin position="208"/>
        <end position="227"/>
    </location>
</feature>
<evidence type="ECO:0000256" key="4">
    <source>
        <dbReference type="ARBA" id="ARBA00023136"/>
    </source>
</evidence>
<feature type="transmembrane region" description="Helical" evidence="5">
    <location>
        <begin position="370"/>
        <end position="393"/>
    </location>
</feature>
<dbReference type="PANTHER" id="PTHR23508:SF10">
    <property type="entry name" value="CARBOXYLIC ACID TRANSPORTER PROTEIN HOMOLOG"/>
    <property type="match status" value="1"/>
</dbReference>
<evidence type="ECO:0000256" key="2">
    <source>
        <dbReference type="ARBA" id="ARBA00022692"/>
    </source>
</evidence>
<proteinExistence type="predicted"/>
<dbReference type="OrthoDB" id="9787026at2"/>
<organism evidence="7 8">
    <name type="scientific">Roseimaritima multifibrata</name>
    <dbReference type="NCBI Taxonomy" id="1930274"/>
    <lineage>
        <taxon>Bacteria</taxon>
        <taxon>Pseudomonadati</taxon>
        <taxon>Planctomycetota</taxon>
        <taxon>Planctomycetia</taxon>
        <taxon>Pirellulales</taxon>
        <taxon>Pirellulaceae</taxon>
        <taxon>Roseimaritima</taxon>
    </lineage>
</organism>
<feature type="transmembrane region" description="Helical" evidence="5">
    <location>
        <begin position="21"/>
        <end position="39"/>
    </location>
</feature>
<evidence type="ECO:0000256" key="5">
    <source>
        <dbReference type="SAM" id="Phobius"/>
    </source>
</evidence>
<keyword evidence="8" id="KW-1185">Reference proteome</keyword>
<keyword evidence="2 5" id="KW-0812">Transmembrane</keyword>
<comment type="subcellular location">
    <subcellularLocation>
        <location evidence="1">Membrane</location>
        <topology evidence="1">Multi-pass membrane protein</topology>
    </subcellularLocation>
</comment>
<dbReference type="PROSITE" id="PS50850">
    <property type="entry name" value="MFS"/>
    <property type="match status" value="1"/>
</dbReference>
<feature type="transmembrane region" description="Helical" evidence="5">
    <location>
        <begin position="92"/>
        <end position="112"/>
    </location>
</feature>
<dbReference type="EMBL" id="CP036262">
    <property type="protein sequence ID" value="QDS95569.1"/>
    <property type="molecule type" value="Genomic_DNA"/>
</dbReference>
<dbReference type="Pfam" id="PF00083">
    <property type="entry name" value="Sugar_tr"/>
    <property type="match status" value="1"/>
</dbReference>
<feature type="transmembrane region" description="Helical" evidence="5">
    <location>
        <begin position="345"/>
        <end position="364"/>
    </location>
</feature>
<feature type="transmembrane region" description="Helical" evidence="5">
    <location>
        <begin position="119"/>
        <end position="139"/>
    </location>
</feature>
<dbReference type="Proteomes" id="UP000320672">
    <property type="component" value="Chromosome"/>
</dbReference>
<evidence type="ECO:0000313" key="8">
    <source>
        <dbReference type="Proteomes" id="UP000320672"/>
    </source>
</evidence>
<evidence type="ECO:0000256" key="3">
    <source>
        <dbReference type="ARBA" id="ARBA00022989"/>
    </source>
</evidence>
<dbReference type="InterPro" id="IPR011701">
    <property type="entry name" value="MFS"/>
</dbReference>
<dbReference type="SUPFAM" id="SSF103473">
    <property type="entry name" value="MFS general substrate transporter"/>
    <property type="match status" value="1"/>
</dbReference>
<keyword evidence="4 5" id="KW-0472">Membrane</keyword>
<dbReference type="InterPro" id="IPR036259">
    <property type="entry name" value="MFS_trans_sf"/>
</dbReference>
<accession>A0A517ML15</accession>
<dbReference type="GO" id="GO:0005886">
    <property type="term" value="C:plasma membrane"/>
    <property type="evidence" value="ECO:0007669"/>
    <property type="project" value="TreeGrafter"/>
</dbReference>
<feature type="transmembrane region" description="Helical" evidence="5">
    <location>
        <begin position="435"/>
        <end position="457"/>
    </location>
</feature>
<reference evidence="7 8" key="1">
    <citation type="submission" date="2019-02" db="EMBL/GenBank/DDBJ databases">
        <title>Deep-cultivation of Planctomycetes and their phenomic and genomic characterization uncovers novel biology.</title>
        <authorList>
            <person name="Wiegand S."/>
            <person name="Jogler M."/>
            <person name="Boedeker C."/>
            <person name="Pinto D."/>
            <person name="Vollmers J."/>
            <person name="Rivas-Marin E."/>
            <person name="Kohn T."/>
            <person name="Peeters S.H."/>
            <person name="Heuer A."/>
            <person name="Rast P."/>
            <person name="Oberbeckmann S."/>
            <person name="Bunk B."/>
            <person name="Jeske O."/>
            <person name="Meyerdierks A."/>
            <person name="Storesund J.E."/>
            <person name="Kallscheuer N."/>
            <person name="Luecker S."/>
            <person name="Lage O.M."/>
            <person name="Pohl T."/>
            <person name="Merkel B.J."/>
            <person name="Hornburger P."/>
            <person name="Mueller R.-W."/>
            <person name="Bruemmer F."/>
            <person name="Labrenz M."/>
            <person name="Spormann A.M."/>
            <person name="Op den Camp H."/>
            <person name="Overmann J."/>
            <person name="Amann R."/>
            <person name="Jetten M.S.M."/>
            <person name="Mascher T."/>
            <person name="Medema M.H."/>
            <person name="Devos D.P."/>
            <person name="Kaster A.-K."/>
            <person name="Ovreas L."/>
            <person name="Rohde M."/>
            <person name="Galperin M.Y."/>
            <person name="Jogler C."/>
        </authorList>
    </citation>
    <scope>NUCLEOTIDE SEQUENCE [LARGE SCALE GENOMIC DNA]</scope>
    <source>
        <strain evidence="7 8">FF011L</strain>
    </source>
</reference>